<accession>A0A7C5TJ26</accession>
<comment type="similarity">
    <text evidence="2">Belongs to the sodium:solute symporter (SSF) (TC 2.A.21) family.</text>
</comment>
<sequence length="117" mass="13188">MTIIVILFALIAAYAPTLPIIRIGVLFIWPLYSILAITVILTLFWRRVNKYGFIAGLLAESITQLLFQFVIWSIWPHNPWYLWEGALPVIIAGIATVVVSLATPPPSKAILETFYCE</sequence>
<evidence type="ECO:0000256" key="2">
    <source>
        <dbReference type="ARBA" id="ARBA00006434"/>
    </source>
</evidence>
<evidence type="ECO:0000256" key="5">
    <source>
        <dbReference type="ARBA" id="ARBA00023136"/>
    </source>
</evidence>
<proteinExistence type="inferred from homology"/>
<comment type="caution">
    <text evidence="7">The sequence shown here is derived from an EMBL/GenBank/DDBJ whole genome shotgun (WGS) entry which is preliminary data.</text>
</comment>
<keyword evidence="3 6" id="KW-0812">Transmembrane</keyword>
<dbReference type="InterPro" id="IPR001734">
    <property type="entry name" value="Na/solute_symporter"/>
</dbReference>
<evidence type="ECO:0000256" key="4">
    <source>
        <dbReference type="ARBA" id="ARBA00022989"/>
    </source>
</evidence>
<keyword evidence="5 6" id="KW-0472">Membrane</keyword>
<dbReference type="Gene3D" id="1.20.1730.10">
    <property type="entry name" value="Sodium/glucose cotransporter"/>
    <property type="match status" value="1"/>
</dbReference>
<reference evidence="7" key="1">
    <citation type="journal article" date="2020" name="mSystems">
        <title>Genome- and Community-Level Interaction Insights into Carbon Utilization and Element Cycling Functions of Hydrothermarchaeota in Hydrothermal Sediment.</title>
        <authorList>
            <person name="Zhou Z."/>
            <person name="Liu Y."/>
            <person name="Xu W."/>
            <person name="Pan J."/>
            <person name="Luo Z.H."/>
            <person name="Li M."/>
        </authorList>
    </citation>
    <scope>NUCLEOTIDE SEQUENCE [LARGE SCALE GENOMIC DNA]</scope>
    <source>
        <strain evidence="7">SpSt-1121</strain>
    </source>
</reference>
<dbReference type="EMBL" id="DRZI01000042">
    <property type="protein sequence ID" value="HHP81273.1"/>
    <property type="molecule type" value="Genomic_DNA"/>
</dbReference>
<comment type="subcellular location">
    <subcellularLocation>
        <location evidence="1">Membrane</location>
        <topology evidence="1">Multi-pass membrane protein</topology>
    </subcellularLocation>
</comment>
<name>A0A7C5TJ26_9CREN</name>
<evidence type="ECO:0000256" key="1">
    <source>
        <dbReference type="ARBA" id="ARBA00004141"/>
    </source>
</evidence>
<evidence type="ECO:0000313" key="7">
    <source>
        <dbReference type="EMBL" id="HHP81273.1"/>
    </source>
</evidence>
<gene>
    <name evidence="7" type="ORF">ENM84_01265</name>
</gene>
<evidence type="ECO:0000256" key="6">
    <source>
        <dbReference type="SAM" id="Phobius"/>
    </source>
</evidence>
<feature type="transmembrane region" description="Helical" evidence="6">
    <location>
        <begin position="27"/>
        <end position="45"/>
    </location>
</feature>
<evidence type="ECO:0000256" key="3">
    <source>
        <dbReference type="ARBA" id="ARBA00022692"/>
    </source>
</evidence>
<keyword evidence="4 6" id="KW-1133">Transmembrane helix</keyword>
<feature type="transmembrane region" description="Helical" evidence="6">
    <location>
        <begin position="52"/>
        <end position="75"/>
    </location>
</feature>
<feature type="transmembrane region" description="Helical" evidence="6">
    <location>
        <begin position="81"/>
        <end position="102"/>
    </location>
</feature>
<dbReference type="InterPro" id="IPR038377">
    <property type="entry name" value="Na/Glc_symporter_sf"/>
</dbReference>
<dbReference type="AlphaFoldDB" id="A0A7C5TJ26"/>
<dbReference type="PROSITE" id="PS50283">
    <property type="entry name" value="NA_SOLUT_SYMP_3"/>
    <property type="match status" value="1"/>
</dbReference>
<dbReference type="GO" id="GO:0022857">
    <property type="term" value="F:transmembrane transporter activity"/>
    <property type="evidence" value="ECO:0007669"/>
    <property type="project" value="InterPro"/>
</dbReference>
<protein>
    <submittedName>
        <fullName evidence="7">Uncharacterized protein</fullName>
    </submittedName>
</protein>
<organism evidence="7">
    <name type="scientific">Ignisphaera aggregans</name>
    <dbReference type="NCBI Taxonomy" id="334771"/>
    <lineage>
        <taxon>Archaea</taxon>
        <taxon>Thermoproteota</taxon>
        <taxon>Thermoprotei</taxon>
        <taxon>Desulfurococcales</taxon>
        <taxon>Desulfurococcaceae</taxon>
        <taxon>Ignisphaera</taxon>
    </lineage>
</organism>
<dbReference type="GO" id="GO:0016020">
    <property type="term" value="C:membrane"/>
    <property type="evidence" value="ECO:0007669"/>
    <property type="project" value="UniProtKB-SubCell"/>
</dbReference>